<feature type="domain" description="Polysaccharide export protein N-terminal" evidence="4">
    <location>
        <begin position="34"/>
        <end position="109"/>
    </location>
</feature>
<dbReference type="Gene3D" id="3.30.1950.10">
    <property type="entry name" value="wza like domain"/>
    <property type="match status" value="1"/>
</dbReference>
<dbReference type="GO" id="GO:0015159">
    <property type="term" value="F:polysaccharide transmembrane transporter activity"/>
    <property type="evidence" value="ECO:0007669"/>
    <property type="project" value="InterPro"/>
</dbReference>
<sequence>MDARAKSTRRFRFRRSLLASLLLTAPAVVGSASAADQAYRLGAQDRLRIHVYEWPALTGEFTVGADEQISLPVVGDIRVTGLQPSELAREISGRLKAKATLTEPPDTAVGVAQYRPFYVIGGVERSGEYAYRPGMIVLTAVSIAGGAYRRPEVSGWASERDALSAGGEIQLHELRRQELLAKELRLKAEIAQAAEFPAPPAALSPAAAGFLAEERGIFAAYRERLRNETTALTQTAVLHRDEIETLKSQREAAEKQRASVQRELIDVRDLIGRGLAPTSRILPIERTVAQIEREQKELDTLVLRARQQINIANRMIATARDDRITTASTELVGVQAQIRETEERIATARRVLQESALYATGTARTADGDAAPVFTFSIVRVEAGIASEIEAFETTVMQPGDILKVQLRYRDAGSRQVARTENGAVARR</sequence>
<dbReference type="AlphaFoldDB" id="A0A1I4LPK4"/>
<dbReference type="Pfam" id="PF02563">
    <property type="entry name" value="Poly_export"/>
    <property type="match status" value="1"/>
</dbReference>
<gene>
    <name evidence="6" type="ORF">SAMN04488125_1315</name>
</gene>
<feature type="coiled-coil region" evidence="2">
    <location>
        <begin position="236"/>
        <end position="351"/>
    </location>
</feature>
<evidence type="ECO:0000259" key="4">
    <source>
        <dbReference type="Pfam" id="PF02563"/>
    </source>
</evidence>
<dbReference type="Pfam" id="PF25994">
    <property type="entry name" value="HH_AprE"/>
    <property type="match status" value="1"/>
</dbReference>
<dbReference type="EMBL" id="FOSV01000031">
    <property type="protein sequence ID" value="SFL92952.1"/>
    <property type="molecule type" value="Genomic_DNA"/>
</dbReference>
<keyword evidence="7" id="KW-1185">Reference proteome</keyword>
<dbReference type="PANTHER" id="PTHR33619:SF3">
    <property type="entry name" value="POLYSACCHARIDE EXPORT PROTEIN GFCE-RELATED"/>
    <property type="match status" value="1"/>
</dbReference>
<evidence type="ECO:0000256" key="1">
    <source>
        <dbReference type="ARBA" id="ARBA00022729"/>
    </source>
</evidence>
<evidence type="ECO:0000313" key="7">
    <source>
        <dbReference type="Proteomes" id="UP000198804"/>
    </source>
</evidence>
<feature type="domain" description="AprE-like long alpha-helical hairpin" evidence="5">
    <location>
        <begin position="169"/>
        <end position="349"/>
    </location>
</feature>
<dbReference type="STRING" id="414703.SAMN04488125_1315"/>
<keyword evidence="2" id="KW-0175">Coiled coil</keyword>
<accession>A0A1I4LPK4</accession>
<evidence type="ECO:0000259" key="5">
    <source>
        <dbReference type="Pfam" id="PF25994"/>
    </source>
</evidence>
<evidence type="ECO:0000313" key="6">
    <source>
        <dbReference type="EMBL" id="SFL92952.1"/>
    </source>
</evidence>
<evidence type="ECO:0000256" key="2">
    <source>
        <dbReference type="SAM" id="Coils"/>
    </source>
</evidence>
<keyword evidence="1 3" id="KW-0732">Signal</keyword>
<dbReference type="InterPro" id="IPR049712">
    <property type="entry name" value="Poly_export"/>
</dbReference>
<protein>
    <submittedName>
        <fullName evidence="6">Polysaccharide export outer membrane protein</fullName>
    </submittedName>
</protein>
<evidence type="ECO:0000256" key="3">
    <source>
        <dbReference type="SAM" id="SignalP"/>
    </source>
</evidence>
<feature type="signal peptide" evidence="3">
    <location>
        <begin position="1"/>
        <end position="34"/>
    </location>
</feature>
<feature type="chain" id="PRO_5011670585" evidence="3">
    <location>
        <begin position="35"/>
        <end position="428"/>
    </location>
</feature>
<reference evidence="7" key="1">
    <citation type="submission" date="2016-10" db="EMBL/GenBank/DDBJ databases">
        <authorList>
            <person name="Varghese N."/>
            <person name="Submissions S."/>
        </authorList>
    </citation>
    <scope>NUCLEOTIDE SEQUENCE [LARGE SCALE GENOMIC DNA]</scope>
    <source>
        <strain evidence="7">CGMCC 1.6474</strain>
    </source>
</reference>
<organism evidence="6 7">
    <name type="scientific">Methylorubrum salsuginis</name>
    <dbReference type="NCBI Taxonomy" id="414703"/>
    <lineage>
        <taxon>Bacteria</taxon>
        <taxon>Pseudomonadati</taxon>
        <taxon>Pseudomonadota</taxon>
        <taxon>Alphaproteobacteria</taxon>
        <taxon>Hyphomicrobiales</taxon>
        <taxon>Methylobacteriaceae</taxon>
        <taxon>Methylorubrum</taxon>
    </lineage>
</organism>
<name>A0A1I4LPK4_9HYPH</name>
<proteinExistence type="predicted"/>
<dbReference type="InterPro" id="IPR058781">
    <property type="entry name" value="HH_AprE-like"/>
</dbReference>
<dbReference type="Gene3D" id="3.10.560.10">
    <property type="entry name" value="Outer membrane lipoprotein wza domain like"/>
    <property type="match status" value="1"/>
</dbReference>
<dbReference type="InterPro" id="IPR003715">
    <property type="entry name" value="Poly_export_N"/>
</dbReference>
<dbReference type="PANTHER" id="PTHR33619">
    <property type="entry name" value="POLYSACCHARIDE EXPORT PROTEIN GFCE-RELATED"/>
    <property type="match status" value="1"/>
</dbReference>
<dbReference type="Proteomes" id="UP000198804">
    <property type="component" value="Unassembled WGS sequence"/>
</dbReference>